<dbReference type="EMBL" id="JARBHB010000003">
    <property type="protein sequence ID" value="KAJ8888026.1"/>
    <property type="molecule type" value="Genomic_DNA"/>
</dbReference>
<dbReference type="Proteomes" id="UP001159363">
    <property type="component" value="Chromosome 3"/>
</dbReference>
<evidence type="ECO:0000256" key="1">
    <source>
        <dbReference type="SAM" id="MobiDB-lite"/>
    </source>
</evidence>
<proteinExistence type="predicted"/>
<sequence>MCSLRAYDLDQSMGRMLPKLPVIVHHILQTQQRRTQSRCSTANFSLTVDTAKNLDEPTILRHQHLSSRLWLLLMTPAPHPSPFRVMQGSCERGGAAYICRRRRLLSPPYVTSGITAARPAHETVRYPAIASAGLQEVTITSAGLQEVTITSAGLQEVTITSAGLQEVTITSAGLQEVTITSAGLQEVTITSAGLQESGGAMACTANTRQQDGGTSFTNQKLETNLPGGSSTNREQTMVCSQQSDSRSVSTASLAQWATEFAYINRAGTPFRFRIHVVEAAEERGGASYTTRVVKYTYFYTDSYTKDLKPPEHQPHARSRAGSMVGLPAPKRTDLHSRRISLPDFSHAGIMPDDAAVRQVFSRDPPHPFFFPFALRRCSILAPLQPSSALKTPSGSHLLVTYLSARRSVAADQETRSVQQPDAGNKSVQQPDAVCSSQTQCAAADQVQPGVQQPDAVCSSQTQCAAARRSVQQPDAVCSSQTQCAAARRSVQQPDAVCSSQTQCAAARRSVQQPDAVCSSQTQCAAARRSVQQPDAVCSSQTQCAAARRSVQQPDAVCSSQTQCAAARRSVQQPDAVCSSQRTVSLLASDLGDPGSIPGRATLDFRLRESCRTMPLMVGFSLGSPVSPALSFRRCSILTSITLIGSQDLDVNPLRMSNAASLQETEQVGERSRATGRHSPLIYQRRSDSEVVQDTLHNPSPTARWPCPTVRGW</sequence>
<accession>A0ABQ9HUJ3</accession>
<organism evidence="2 3">
    <name type="scientific">Dryococelus australis</name>
    <dbReference type="NCBI Taxonomy" id="614101"/>
    <lineage>
        <taxon>Eukaryota</taxon>
        <taxon>Metazoa</taxon>
        <taxon>Ecdysozoa</taxon>
        <taxon>Arthropoda</taxon>
        <taxon>Hexapoda</taxon>
        <taxon>Insecta</taxon>
        <taxon>Pterygota</taxon>
        <taxon>Neoptera</taxon>
        <taxon>Polyneoptera</taxon>
        <taxon>Phasmatodea</taxon>
        <taxon>Verophasmatodea</taxon>
        <taxon>Anareolatae</taxon>
        <taxon>Phasmatidae</taxon>
        <taxon>Eurycanthinae</taxon>
        <taxon>Dryococelus</taxon>
    </lineage>
</organism>
<comment type="caution">
    <text evidence="2">The sequence shown here is derived from an EMBL/GenBank/DDBJ whole genome shotgun (WGS) entry which is preliminary data.</text>
</comment>
<evidence type="ECO:0000313" key="3">
    <source>
        <dbReference type="Proteomes" id="UP001159363"/>
    </source>
</evidence>
<name>A0ABQ9HUJ3_9NEOP</name>
<dbReference type="SUPFAM" id="SSF141571">
    <property type="entry name" value="Pentapeptide repeat-like"/>
    <property type="match status" value="1"/>
</dbReference>
<protein>
    <submittedName>
        <fullName evidence="2">Uncharacterized protein</fullName>
    </submittedName>
</protein>
<feature type="region of interest" description="Disordered" evidence="1">
    <location>
        <begin position="306"/>
        <end position="328"/>
    </location>
</feature>
<gene>
    <name evidence="2" type="ORF">PR048_007511</name>
</gene>
<evidence type="ECO:0000313" key="2">
    <source>
        <dbReference type="EMBL" id="KAJ8888026.1"/>
    </source>
</evidence>
<reference evidence="2 3" key="1">
    <citation type="submission" date="2023-02" db="EMBL/GenBank/DDBJ databases">
        <title>LHISI_Scaffold_Assembly.</title>
        <authorList>
            <person name="Stuart O.P."/>
            <person name="Cleave R."/>
            <person name="Magrath M.J.L."/>
            <person name="Mikheyev A.S."/>
        </authorList>
    </citation>
    <scope>NUCLEOTIDE SEQUENCE [LARGE SCALE GENOMIC DNA]</scope>
    <source>
        <strain evidence="2">Daus_M_001</strain>
        <tissue evidence="2">Leg muscle</tissue>
    </source>
</reference>
<keyword evidence="3" id="KW-1185">Reference proteome</keyword>